<dbReference type="SFLD" id="SFLDG01388">
    <property type="entry name" value="7_8-didemethyl-8-hydroxy-5-dea"/>
    <property type="match status" value="1"/>
</dbReference>
<dbReference type="InterPro" id="IPR019939">
    <property type="entry name" value="CofG_family"/>
</dbReference>
<keyword evidence="7" id="KW-0408">Iron</keyword>
<keyword evidence="5" id="KW-0949">S-adenosyl-L-methionine</keyword>
<keyword evidence="9" id="KW-0456">Lyase</keyword>
<keyword evidence="4" id="KW-0004">4Fe-4S</keyword>
<keyword evidence="6" id="KW-0479">Metal-binding</keyword>
<dbReference type="GO" id="GO:0016765">
    <property type="term" value="F:transferase activity, transferring alkyl or aryl (other than methyl) groups"/>
    <property type="evidence" value="ECO:0007669"/>
    <property type="project" value="InterPro"/>
</dbReference>
<dbReference type="GO" id="GO:0051539">
    <property type="term" value="F:4 iron, 4 sulfur cluster binding"/>
    <property type="evidence" value="ECO:0007669"/>
    <property type="project" value="UniProtKB-KW"/>
</dbReference>
<dbReference type="EC" id="4.3.1.32" evidence="3"/>
<dbReference type="InterPro" id="IPR058240">
    <property type="entry name" value="rSAM_sf"/>
</dbReference>
<evidence type="ECO:0000256" key="7">
    <source>
        <dbReference type="ARBA" id="ARBA00023004"/>
    </source>
</evidence>
<dbReference type="SMART" id="SM00729">
    <property type="entry name" value="Elp3"/>
    <property type="match status" value="1"/>
</dbReference>
<dbReference type="InterPro" id="IPR007197">
    <property type="entry name" value="rSAM"/>
</dbReference>
<dbReference type="HAMAP" id="MF_01611">
    <property type="entry name" value="FO_synth_sub1"/>
    <property type="match status" value="1"/>
</dbReference>
<sequence length="331" mass="36513">MGRRTITFSKNVFLPLTTVCRNACLYCCFRTGVKEGCIMQPEEALRTLELGARQGCTEALFTFGERPGEVPGFSACLADLGYADILDYCYDLCRTGIERGLLPHTNAGILTYGELDRLREVNASMGLMLETTAELEAHSRSPGKDPAVRIGMIEDAGKLRIPFTTGILVGIGETMSDREESLSVIRDLHRRYGHIQEVIVQNFCPKVGTPMENAAAPGIDEMRVTVALARDILPDDVIVQTPPNLADAAGLIGYGVTDLGGISPLTIDYVNPEHPWPQIEHLQQIAGNARLQERLCIYPQYIEKGWFHPSLEPLIRRLQRQIGSNRTGGET</sequence>
<evidence type="ECO:0000256" key="1">
    <source>
        <dbReference type="ARBA" id="ARBA00001966"/>
    </source>
</evidence>
<comment type="caution">
    <text evidence="12">The sequence shown here is derived from an EMBL/GenBank/DDBJ whole genome shotgun (WGS) entry which is preliminary data.</text>
</comment>
<dbReference type="PANTHER" id="PTHR43076">
    <property type="entry name" value="FO SYNTHASE (COFH)"/>
    <property type="match status" value="1"/>
</dbReference>
<dbReference type="Pfam" id="PF04055">
    <property type="entry name" value="Radical_SAM"/>
    <property type="match status" value="1"/>
</dbReference>
<gene>
    <name evidence="12" type="ORF">ASZ90_010895</name>
</gene>
<dbReference type="NCBIfam" id="NF004884">
    <property type="entry name" value="PRK06245.1"/>
    <property type="match status" value="1"/>
</dbReference>
<protein>
    <recommendedName>
        <fullName evidence="3">7,8-didemethyl-8-hydroxy-5-deazariboflavin synthase</fullName>
        <ecNumber evidence="3">4.3.1.32</ecNumber>
    </recommendedName>
</protein>
<dbReference type="InterPro" id="IPR013785">
    <property type="entry name" value="Aldolase_TIM"/>
</dbReference>
<keyword evidence="8" id="KW-0411">Iron-sulfur</keyword>
<evidence type="ECO:0000313" key="12">
    <source>
        <dbReference type="EMBL" id="KUG19391.1"/>
    </source>
</evidence>
<comment type="catalytic activity">
    <reaction evidence="10">
        <text>5-amino-5-(4-hydroxybenzyl)-6-(D-ribitylimino)-5,6-dihydrouracil + S-adenosyl-L-methionine = 7,8-didemethyl-8-hydroxy-5-deazariboflavin + 5'-deoxyadenosine + L-methionine + NH4(+) + H(+)</text>
        <dbReference type="Rhea" id="RHEA:55204"/>
        <dbReference type="ChEBI" id="CHEBI:15378"/>
        <dbReference type="ChEBI" id="CHEBI:17319"/>
        <dbReference type="ChEBI" id="CHEBI:28938"/>
        <dbReference type="ChEBI" id="CHEBI:57844"/>
        <dbReference type="ChEBI" id="CHEBI:59789"/>
        <dbReference type="ChEBI" id="CHEBI:59904"/>
        <dbReference type="ChEBI" id="CHEBI:85936"/>
        <dbReference type="EC" id="4.3.1.32"/>
    </reaction>
</comment>
<evidence type="ECO:0000256" key="3">
    <source>
        <dbReference type="ARBA" id="ARBA00012126"/>
    </source>
</evidence>
<dbReference type="PROSITE" id="PS51918">
    <property type="entry name" value="RADICAL_SAM"/>
    <property type="match status" value="1"/>
</dbReference>
<comment type="cofactor">
    <cofactor evidence="1">
        <name>[4Fe-4S] cluster</name>
        <dbReference type="ChEBI" id="CHEBI:49883"/>
    </cofactor>
</comment>
<dbReference type="PANTHER" id="PTHR43076:SF15">
    <property type="entry name" value="7,8-DIDEMETHYL-8-HYDROXY-5-DEAZARIBOFLAVIN SYNTHASE"/>
    <property type="match status" value="1"/>
</dbReference>
<comment type="pathway">
    <text evidence="2">Cofactor biosynthesis; coenzyme F0 biosynthesis.</text>
</comment>
<name>A0A0W8FET2_9ZZZZ</name>
<dbReference type="SFLD" id="SFLDG01064">
    <property type="entry name" value="F420__menaquinone_cofactor_bio"/>
    <property type="match status" value="1"/>
</dbReference>
<dbReference type="EMBL" id="LNQE01001296">
    <property type="protein sequence ID" value="KUG19391.1"/>
    <property type="molecule type" value="Genomic_DNA"/>
</dbReference>
<dbReference type="CDD" id="cd01335">
    <property type="entry name" value="Radical_SAM"/>
    <property type="match status" value="1"/>
</dbReference>
<evidence type="ECO:0000256" key="5">
    <source>
        <dbReference type="ARBA" id="ARBA00022691"/>
    </source>
</evidence>
<dbReference type="AlphaFoldDB" id="A0A0W8FET2"/>
<accession>A0A0W8FET2</accession>
<reference evidence="12" key="1">
    <citation type="journal article" date="2015" name="Proc. Natl. Acad. Sci. U.S.A.">
        <title>Networks of energetic and metabolic interactions define dynamics in microbial communities.</title>
        <authorList>
            <person name="Embree M."/>
            <person name="Liu J.K."/>
            <person name="Al-Bassam M.M."/>
            <person name="Zengler K."/>
        </authorList>
    </citation>
    <scope>NUCLEOTIDE SEQUENCE</scope>
</reference>
<evidence type="ECO:0000256" key="9">
    <source>
        <dbReference type="ARBA" id="ARBA00023239"/>
    </source>
</evidence>
<dbReference type="SUPFAM" id="SSF102114">
    <property type="entry name" value="Radical SAM enzymes"/>
    <property type="match status" value="1"/>
</dbReference>
<evidence type="ECO:0000256" key="2">
    <source>
        <dbReference type="ARBA" id="ARBA00004712"/>
    </source>
</evidence>
<dbReference type="GO" id="GO:0044689">
    <property type="term" value="F:7,8-didemethyl-8-hydroxy-5-deazariboflavin synthase activity"/>
    <property type="evidence" value="ECO:0007669"/>
    <property type="project" value="UniProtKB-EC"/>
</dbReference>
<evidence type="ECO:0000256" key="10">
    <source>
        <dbReference type="ARBA" id="ARBA00048974"/>
    </source>
</evidence>
<evidence type="ECO:0000256" key="8">
    <source>
        <dbReference type="ARBA" id="ARBA00023014"/>
    </source>
</evidence>
<dbReference type="NCBIfam" id="TIGR03550">
    <property type="entry name" value="F420_cofG"/>
    <property type="match status" value="1"/>
</dbReference>
<organism evidence="12">
    <name type="scientific">hydrocarbon metagenome</name>
    <dbReference type="NCBI Taxonomy" id="938273"/>
    <lineage>
        <taxon>unclassified sequences</taxon>
        <taxon>metagenomes</taxon>
        <taxon>ecological metagenomes</taxon>
    </lineage>
</organism>
<dbReference type="SFLD" id="SFLDS00029">
    <property type="entry name" value="Radical_SAM"/>
    <property type="match status" value="1"/>
</dbReference>
<proteinExistence type="inferred from homology"/>
<dbReference type="UniPathway" id="UPA00072"/>
<dbReference type="GO" id="GO:0046872">
    <property type="term" value="F:metal ion binding"/>
    <property type="evidence" value="ECO:0007669"/>
    <property type="project" value="UniProtKB-KW"/>
</dbReference>
<evidence type="ECO:0000256" key="6">
    <source>
        <dbReference type="ARBA" id="ARBA00022723"/>
    </source>
</evidence>
<dbReference type="InterPro" id="IPR034405">
    <property type="entry name" value="F420"/>
</dbReference>
<dbReference type="Gene3D" id="3.20.20.70">
    <property type="entry name" value="Aldolase class I"/>
    <property type="match status" value="1"/>
</dbReference>
<dbReference type="SFLD" id="SFLDF00294">
    <property type="entry name" value="7_8-didemethyl-8-hydroxy-5-dea"/>
    <property type="match status" value="1"/>
</dbReference>
<evidence type="ECO:0000259" key="11">
    <source>
        <dbReference type="PROSITE" id="PS51918"/>
    </source>
</evidence>
<evidence type="ECO:0000256" key="4">
    <source>
        <dbReference type="ARBA" id="ARBA00022485"/>
    </source>
</evidence>
<dbReference type="InterPro" id="IPR006638">
    <property type="entry name" value="Elp3/MiaA/NifB-like_rSAM"/>
</dbReference>
<feature type="domain" description="Radical SAM core" evidence="11">
    <location>
        <begin position="6"/>
        <end position="244"/>
    </location>
</feature>